<dbReference type="PROSITE" id="PS00107">
    <property type="entry name" value="PROTEIN_KINASE_ATP"/>
    <property type="match status" value="1"/>
</dbReference>
<keyword evidence="3" id="KW-0808">Transferase</keyword>
<dbReference type="InterPro" id="IPR000719">
    <property type="entry name" value="Prot_kinase_dom"/>
</dbReference>
<feature type="compositionally biased region" description="Polar residues" evidence="8">
    <location>
        <begin position="972"/>
        <end position="982"/>
    </location>
</feature>
<feature type="region of interest" description="Disordered" evidence="8">
    <location>
        <begin position="1"/>
        <end position="138"/>
    </location>
</feature>
<dbReference type="Pfam" id="PF00069">
    <property type="entry name" value="Pkinase"/>
    <property type="match status" value="1"/>
</dbReference>
<accession>A0A8K0NRX9</accession>
<dbReference type="PROSITE" id="PS50011">
    <property type="entry name" value="PROTEIN_KINASE_DOM"/>
    <property type="match status" value="1"/>
</dbReference>
<evidence type="ECO:0000256" key="5">
    <source>
        <dbReference type="ARBA" id="ARBA00022777"/>
    </source>
</evidence>
<feature type="region of interest" description="Disordered" evidence="8">
    <location>
        <begin position="903"/>
        <end position="924"/>
    </location>
</feature>
<organism evidence="10 11">
    <name type="scientific">Filobasidium floriforme</name>
    <dbReference type="NCBI Taxonomy" id="5210"/>
    <lineage>
        <taxon>Eukaryota</taxon>
        <taxon>Fungi</taxon>
        <taxon>Dikarya</taxon>
        <taxon>Basidiomycota</taxon>
        <taxon>Agaricomycotina</taxon>
        <taxon>Tremellomycetes</taxon>
        <taxon>Filobasidiales</taxon>
        <taxon>Filobasidiaceae</taxon>
        <taxon>Filobasidium</taxon>
    </lineage>
</organism>
<feature type="compositionally biased region" description="Basic and acidic residues" evidence="8">
    <location>
        <begin position="903"/>
        <end position="921"/>
    </location>
</feature>
<sequence>MSTRRTSFQMPTSRSSPGGSLPPPPASSSGSAGVVTRRMPLYSHTERDDLDDLDEEEEEEDDDFGGPRSRSTNNNTTSTNAPRSRNSRSSSLDLPPPSTSTANTRNRKPSTAIKPHPNSKTNPKTLSGRPWMFGANPGMRGGGLYGTDKEYEGYEYEYDGPDPDANFFKIDTMRMDGSDSEEDEEGAVIVGGGNGNGAGQVGVAGSVSGSGMTRRGSGRKRSIQEVTEPAPGKTYETVGDGATPATMTEMANASNGAEAGDSTGAGTATGDNTVGGPAVPVMSPADPVTEYSSKVASHVKRQISDEVIPMLATPNSDEGRERLEWQTMLVSVLEGEILKGEKSRIGGERSTSETYKKELGTAFWWEIRAKLRGRSDMEEKRRVKERKDRMVDAILEEIDRFKVSIPDDALRKEGNALAQEVETAVTSGVNGEATIQSEAHAAEVAMTADQHAMLQVLNILNKLSLAESLYPNRMAMMLEKPLYKAETFQARVDAMSSWATNVRLVQAIVGRLRQWTGSEELDVTKPNTNHEKPLVTHGGRHYPGDAKARIDAADDSTFIERTLKEVSIEKLFEKKTLTDLYSIVKNIKLSIIAHHAMLNEVGLVDISHSTFHPQVILLISFPCRLVVAALRVRLNAAAKLVDPSLIVINDMLHNMRMTLGAACRVKYEYTRTFESDPEKAWQIPHCIGEDFDDVLLESLRTFFRILQWKLRSGGKAIYFRETEVLDHEWDFLYKIADDVAGGDVLVAELFCSLTNKLMVRVIHYFETQVKVPIITEEEEQAANINTNKIDDETHGLDQSQGPRVMRHREILPWFSKILDAVKMRYRKLQTFARKLTERFNNSAEYDLCDVDLELVLEALDDTDHFFVYTGSFEAHGTYLIASPTLRDQPEKIKELLYRAFQRKPGDAEAKDKDGNPKKPEPKGMINYSAEELLLSNGKIPERVPVPKPKPSINEIAEEDLDGRGNEVEQEESTQQPTTNVPQETPEPPAVYLLMFSPRQRFVWPGTVLQLDLPYVDFQIQDNRIRLVADGPLGRLNAAKETFLDSFTDVPTGETFVQLECLVPQQAHSPRLQRELRKIARSDHSLTETIVDSVSHVQSALKGFRSPMAQELLQNWFAFATEHGRKLGLNMEVTAWSRFSRRLMRLAVNWVTFICDVCDPSDRKTFRWTVNALEYAMAMTTGTNVLHLDQNEFALLRAKVGTCMQFLIGHFDILGARSGMEAKREAERIEALRRLQRMQENIDDEYGVSAQSSSPTRANPSERISQLTEEVYGSAAIDRSIRLVRDQRMEFLKALEEARIGRINDQHLVGQVLDEEVSEDRSLLFLASSSSNIALKWQQGSFIGGGANGNVYIGFNLDSGGIMAVKEIKVQDLSNSPALYKQIKDESDVMQMLSHPNIVDYYGIEVHRDRVYIFEEYCEGGSLADLLDHGRIEDEDVIMVYTLQMLHGLEYLHSKGVEHRDVKPDNILLGANSVIKFVDFGAAKVIVKGNKTMAKTRRMAAGDGAAMSGLAGTPMYMAPEVIKNEKSGRLGAMDIWSMGCVILEFATGHKPWSNLDNEWAIMFHIGVSTKHPPLPEPGQLSEIGIDFIELCLTLEAARRPTAAELLRHPWLMPMQEQLTEHNSGTQSSFGSSFQSSNMTSMRSHGFTPETGMTPDTEMTGFTTGLEKPSRTNSEEAAHIQKLETAQGSAIESAEQNGQDQQEQQYEEGQEQQYAEGQEQQDDDQSYPSLEPAALEMVMERAEQDDELAESLRSALTIIDDCMNDYGSARDPDHLATSWLY</sequence>
<evidence type="ECO:0000256" key="1">
    <source>
        <dbReference type="ARBA" id="ARBA00006529"/>
    </source>
</evidence>
<evidence type="ECO:0000313" key="11">
    <source>
        <dbReference type="Proteomes" id="UP000812966"/>
    </source>
</evidence>
<dbReference type="Gene3D" id="1.10.510.10">
    <property type="entry name" value="Transferase(Phosphotransferase) domain 1"/>
    <property type="match status" value="1"/>
</dbReference>
<dbReference type="GO" id="GO:0038066">
    <property type="term" value="P:p38MAPK cascade"/>
    <property type="evidence" value="ECO:0007669"/>
    <property type="project" value="TreeGrafter"/>
</dbReference>
<protein>
    <recommendedName>
        <fullName evidence="9">Protein kinase domain-containing protein</fullName>
    </recommendedName>
</protein>
<feature type="compositionally biased region" description="Low complexity" evidence="8">
    <location>
        <begin position="1621"/>
        <end position="1640"/>
    </location>
</feature>
<feature type="region of interest" description="Disordered" evidence="8">
    <location>
        <begin position="940"/>
        <end position="985"/>
    </location>
</feature>
<dbReference type="InterPro" id="IPR008271">
    <property type="entry name" value="Ser/Thr_kinase_AS"/>
</dbReference>
<dbReference type="PROSITE" id="PS00108">
    <property type="entry name" value="PROTEIN_KINASE_ST"/>
    <property type="match status" value="1"/>
</dbReference>
<dbReference type="InterPro" id="IPR017441">
    <property type="entry name" value="Protein_kinase_ATP_BS"/>
</dbReference>
<dbReference type="InterPro" id="IPR050538">
    <property type="entry name" value="MAP_kinase_kinase_kinase"/>
</dbReference>
<dbReference type="PANTHER" id="PTHR48016">
    <property type="entry name" value="MAP KINASE KINASE KINASE SSK2-RELATED-RELATED"/>
    <property type="match status" value="1"/>
</dbReference>
<feature type="binding site" evidence="7">
    <location>
        <position position="1365"/>
    </location>
    <ligand>
        <name>ATP</name>
        <dbReference type="ChEBI" id="CHEBI:30616"/>
    </ligand>
</feature>
<name>A0A8K0NRX9_9TREE</name>
<dbReference type="SUPFAM" id="SSF56112">
    <property type="entry name" value="Protein kinase-like (PK-like)"/>
    <property type="match status" value="1"/>
</dbReference>
<comment type="similarity">
    <text evidence="1">Belongs to the protein kinase superfamily. STE Ser/Thr protein kinase family. MAP kinase kinase kinase subfamily.</text>
</comment>
<proteinExistence type="inferred from homology"/>
<comment type="caution">
    <text evidence="10">The sequence shown here is derived from an EMBL/GenBank/DDBJ whole genome shotgun (WGS) entry which is preliminary data.</text>
</comment>
<feature type="compositionally biased region" description="Low complexity" evidence="8">
    <location>
        <begin position="67"/>
        <end position="93"/>
    </location>
</feature>
<feature type="compositionally biased region" description="Low complexity" evidence="8">
    <location>
        <begin position="205"/>
        <end position="215"/>
    </location>
</feature>
<feature type="region of interest" description="Disordered" evidence="8">
    <location>
        <begin position="1618"/>
        <end position="1725"/>
    </location>
</feature>
<keyword evidence="2" id="KW-0723">Serine/threonine-protein kinase</keyword>
<dbReference type="CDD" id="cd06626">
    <property type="entry name" value="STKc_MEKK4"/>
    <property type="match status" value="1"/>
</dbReference>
<evidence type="ECO:0000256" key="6">
    <source>
        <dbReference type="ARBA" id="ARBA00022840"/>
    </source>
</evidence>
<evidence type="ECO:0000256" key="2">
    <source>
        <dbReference type="ARBA" id="ARBA00022527"/>
    </source>
</evidence>
<keyword evidence="4 7" id="KW-0547">Nucleotide-binding</keyword>
<dbReference type="SMART" id="SM00220">
    <property type="entry name" value="S_TKc"/>
    <property type="match status" value="1"/>
</dbReference>
<keyword evidence="5" id="KW-0418">Kinase</keyword>
<dbReference type="OrthoDB" id="1043025at2759"/>
<evidence type="ECO:0000256" key="7">
    <source>
        <dbReference type="PROSITE-ProRule" id="PRU10141"/>
    </source>
</evidence>
<dbReference type="GO" id="GO:0005524">
    <property type="term" value="F:ATP binding"/>
    <property type="evidence" value="ECO:0007669"/>
    <property type="project" value="UniProtKB-UniRule"/>
</dbReference>
<keyword evidence="6 7" id="KW-0067">ATP-binding</keyword>
<feature type="domain" description="Protein kinase" evidence="9">
    <location>
        <begin position="1336"/>
        <end position="1610"/>
    </location>
</feature>
<feature type="region of interest" description="Disordered" evidence="8">
    <location>
        <begin position="205"/>
        <end position="239"/>
    </location>
</feature>
<dbReference type="PANTHER" id="PTHR48016:SF32">
    <property type="entry name" value="MITOGEN-ACTIVATED PROTEIN KINASE KINASE KINASE 4"/>
    <property type="match status" value="1"/>
</dbReference>
<feature type="compositionally biased region" description="Basic and acidic residues" evidence="8">
    <location>
        <begin position="1666"/>
        <end position="1680"/>
    </location>
</feature>
<evidence type="ECO:0000256" key="4">
    <source>
        <dbReference type="ARBA" id="ARBA00022741"/>
    </source>
</evidence>
<feature type="compositionally biased region" description="Polar residues" evidence="8">
    <location>
        <begin position="1"/>
        <end position="10"/>
    </location>
</feature>
<dbReference type="EMBL" id="JABELV010000026">
    <property type="protein sequence ID" value="KAG7562726.1"/>
    <property type="molecule type" value="Genomic_DNA"/>
</dbReference>
<evidence type="ECO:0000259" key="9">
    <source>
        <dbReference type="PROSITE" id="PS50011"/>
    </source>
</evidence>
<dbReference type="InterPro" id="IPR011009">
    <property type="entry name" value="Kinase-like_dom_sf"/>
</dbReference>
<evidence type="ECO:0000313" key="10">
    <source>
        <dbReference type="EMBL" id="KAG7562726.1"/>
    </source>
</evidence>
<reference evidence="10" key="1">
    <citation type="submission" date="2020-04" db="EMBL/GenBank/DDBJ databases">
        <title>Analysis of mating type loci in Filobasidium floriforme.</title>
        <authorList>
            <person name="Nowrousian M."/>
        </authorList>
    </citation>
    <scope>NUCLEOTIDE SEQUENCE</scope>
    <source>
        <strain evidence="10">CBS 6242</strain>
    </source>
</reference>
<dbReference type="GO" id="GO:0004674">
    <property type="term" value="F:protein serine/threonine kinase activity"/>
    <property type="evidence" value="ECO:0007669"/>
    <property type="project" value="UniProtKB-KW"/>
</dbReference>
<evidence type="ECO:0000256" key="8">
    <source>
        <dbReference type="SAM" id="MobiDB-lite"/>
    </source>
</evidence>
<dbReference type="Proteomes" id="UP000812966">
    <property type="component" value="Unassembled WGS sequence"/>
</dbReference>
<keyword evidence="11" id="KW-1185">Reference proteome</keyword>
<feature type="compositionally biased region" description="Acidic residues" evidence="8">
    <location>
        <begin position="48"/>
        <end position="64"/>
    </location>
</feature>
<evidence type="ECO:0000256" key="3">
    <source>
        <dbReference type="ARBA" id="ARBA00022679"/>
    </source>
</evidence>
<feature type="compositionally biased region" description="Low complexity" evidence="8">
    <location>
        <begin position="1692"/>
        <end position="1702"/>
    </location>
</feature>
<gene>
    <name evidence="10" type="ORF">FFLO_01787</name>
</gene>